<dbReference type="InterPro" id="IPR011990">
    <property type="entry name" value="TPR-like_helical_dom_sf"/>
</dbReference>
<dbReference type="GO" id="GO:0003677">
    <property type="term" value="F:DNA binding"/>
    <property type="evidence" value="ECO:0007669"/>
    <property type="project" value="InterPro"/>
</dbReference>
<protein>
    <recommendedName>
        <fullName evidence="2">HTH luxR-type domain-containing protein</fullName>
    </recommendedName>
</protein>
<evidence type="ECO:0000256" key="1">
    <source>
        <dbReference type="SAM" id="MobiDB-lite"/>
    </source>
</evidence>
<dbReference type="Gene3D" id="1.10.10.10">
    <property type="entry name" value="Winged helix-like DNA-binding domain superfamily/Winged helix DNA-binding domain"/>
    <property type="match status" value="1"/>
</dbReference>
<gene>
    <name evidence="3" type="ORF">C8046_09485</name>
</gene>
<proteinExistence type="predicted"/>
<accession>A0A2U1ZV42</accession>
<evidence type="ECO:0000259" key="2">
    <source>
        <dbReference type="SMART" id="SM00421"/>
    </source>
</evidence>
<dbReference type="OrthoDB" id="3178268at2"/>
<dbReference type="GO" id="GO:0006355">
    <property type="term" value="P:regulation of DNA-templated transcription"/>
    <property type="evidence" value="ECO:0007669"/>
    <property type="project" value="InterPro"/>
</dbReference>
<dbReference type="InterPro" id="IPR016032">
    <property type="entry name" value="Sig_transdc_resp-reg_C-effctor"/>
</dbReference>
<dbReference type="SMART" id="SM00421">
    <property type="entry name" value="HTH_LUXR"/>
    <property type="match status" value="1"/>
</dbReference>
<dbReference type="Gene3D" id="1.25.40.10">
    <property type="entry name" value="Tetratricopeptide repeat domain"/>
    <property type="match status" value="1"/>
</dbReference>
<sequence>MPRGSRSAFPPLPRPRLLAELSDAVDSSVVLLSGPAGLGRTTALEQWSESTGFPWVPPHPRLDGEQIVAEATRLVGEVDDGPVVVGLGVERPDLTALVARLLAASGPRDGRVVVVVRGTASPSRDLARLAEVGIAAPRVLRPVTFHLTPPEIRQLATLRGVVMDDEDAWAIHQATGGWVAVVSRLVDRLVREEDEDATDGPGDPAPRPAGGSFRRRLDEATTATAELVAQVGLEDLATPELAVVLLRAALAPQVPAAAVTVLSRDVGVPTGLRDLLESRLLSPVGSEGDVAVTPSLRALLTLAGPAPSGPDGSSHTQDLARVLWAVDRPDRAVGVLVEHGEREALARLLAADVATVDRLDAGLLGRLFTDAELRDRPPLALAVARSLVDLTHTGHPGVVEPAQVRRALGLVERAETSSVALGPREKVVAELVLGVIARVDGDHAESLARLAGAAAEGRDVDDPVLRAGVLTQLAFAHLATGDYPGAQVALRSAAALPEGSLATLLARAGGEFVAGTVGVPAAMTARGDEGSLEAIPLPRLRSYGRAYRQLAQLRTDESAAELRTGFGPVGAEPDRDPLVVEVLRLNLETVLGLVTGTEDAALTQLDVFAAATGRRRFSAYERSLLRSYRVELLTARGDLDEAAAVGGGPPHFTFEHRVHARLLWESGRLEEAAAVLGGVVTDPRLYAGRHSVWALVLHSLVERDLGHRASSDASLVRALALATRTGTLVPFARHGRTTTVQLLRQMRTLTLDPTAAGFVADLEARFGRLVVPQVVQQLSSREVVVLDALGALGATPDVRALAERLFVSPNTIKTQLRQIYRKVGVPGWEEAAVVARLTSLVDRSHG</sequence>
<comment type="caution">
    <text evidence="3">The sequence shown here is derived from an EMBL/GenBank/DDBJ whole genome shotgun (WGS) entry which is preliminary data.</text>
</comment>
<evidence type="ECO:0000313" key="4">
    <source>
        <dbReference type="Proteomes" id="UP000245166"/>
    </source>
</evidence>
<name>A0A2U1ZV42_9MICO</name>
<dbReference type="SUPFAM" id="SSF46894">
    <property type="entry name" value="C-terminal effector domain of the bipartite response regulators"/>
    <property type="match status" value="1"/>
</dbReference>
<feature type="region of interest" description="Disordered" evidence="1">
    <location>
        <begin position="192"/>
        <end position="213"/>
    </location>
</feature>
<feature type="domain" description="HTH luxR-type" evidence="2">
    <location>
        <begin position="775"/>
        <end position="835"/>
    </location>
</feature>
<dbReference type="InterPro" id="IPR000792">
    <property type="entry name" value="Tscrpt_reg_LuxR_C"/>
</dbReference>
<dbReference type="AlphaFoldDB" id="A0A2U1ZV42"/>
<evidence type="ECO:0000313" key="3">
    <source>
        <dbReference type="EMBL" id="PWD50848.1"/>
    </source>
</evidence>
<dbReference type="Proteomes" id="UP000245166">
    <property type="component" value="Unassembled WGS sequence"/>
</dbReference>
<dbReference type="RefSeq" id="WP_109229230.1">
    <property type="nucleotide sequence ID" value="NZ_PYHR01000002.1"/>
</dbReference>
<keyword evidence="4" id="KW-1185">Reference proteome</keyword>
<reference evidence="3 4" key="1">
    <citation type="submission" date="2018-03" db="EMBL/GenBank/DDBJ databases">
        <title>Genome assembly of novel Miniimonas species PCH200.</title>
        <authorList>
            <person name="Thakur V."/>
            <person name="Kumar V."/>
            <person name="Singh D."/>
        </authorList>
    </citation>
    <scope>NUCLEOTIDE SEQUENCE [LARGE SCALE GENOMIC DNA]</scope>
    <source>
        <strain evidence="3 4">PCH200</strain>
    </source>
</reference>
<organism evidence="3 4">
    <name type="scientific">Serinibacter arcticus</name>
    <dbReference type="NCBI Taxonomy" id="1655435"/>
    <lineage>
        <taxon>Bacteria</taxon>
        <taxon>Bacillati</taxon>
        <taxon>Actinomycetota</taxon>
        <taxon>Actinomycetes</taxon>
        <taxon>Micrococcales</taxon>
        <taxon>Beutenbergiaceae</taxon>
        <taxon>Serinibacter</taxon>
    </lineage>
</organism>
<dbReference type="EMBL" id="PYHR01000002">
    <property type="protein sequence ID" value="PWD50848.1"/>
    <property type="molecule type" value="Genomic_DNA"/>
</dbReference>
<dbReference type="InterPro" id="IPR036388">
    <property type="entry name" value="WH-like_DNA-bd_sf"/>
</dbReference>